<keyword evidence="3" id="KW-1185">Reference proteome</keyword>
<feature type="transmembrane region" description="Helical" evidence="1">
    <location>
        <begin position="144"/>
        <end position="166"/>
    </location>
</feature>
<keyword evidence="1" id="KW-0472">Membrane</keyword>
<dbReference type="EMBL" id="JAHDYR010000012">
    <property type="protein sequence ID" value="KAG9395241.1"/>
    <property type="molecule type" value="Genomic_DNA"/>
</dbReference>
<reference evidence="2" key="1">
    <citation type="submission" date="2021-05" db="EMBL/GenBank/DDBJ databases">
        <title>A free-living protist that lacks canonical eukaryotic 1 DNA replication and segregation systems.</title>
        <authorList>
            <person name="Salas-Leiva D.E."/>
            <person name="Tromer E.C."/>
            <person name="Curtis B.A."/>
            <person name="Jerlstrom-Hultqvist J."/>
            <person name="Kolisko M."/>
            <person name="Yi Z."/>
            <person name="Salas-Leiva J.S."/>
            <person name="Gallot-Lavallee L."/>
            <person name="Kops G.J.P.L."/>
            <person name="Archibald J.M."/>
            <person name="Simpson A.G.B."/>
            <person name="Roger A.J."/>
        </authorList>
    </citation>
    <scope>NUCLEOTIDE SEQUENCE</scope>
    <source>
        <strain evidence="2">BICM</strain>
    </source>
</reference>
<keyword evidence="1" id="KW-0812">Transmembrane</keyword>
<dbReference type="Proteomes" id="UP000717585">
    <property type="component" value="Unassembled WGS sequence"/>
</dbReference>
<keyword evidence="1" id="KW-1133">Transmembrane helix</keyword>
<proteinExistence type="predicted"/>
<sequence>MPRDGSGSLNRKRDQQESTCWPVVFEILLLAMPYGQQGCMCLFYEKTRPQLHSHQRLTTNGPTRDLFKVWRSHFNGDGTITNYARRTAVPLYIAQRVAIAMMTVAQCHPHVRGRPTRGGSRRLAQPKVVVKVGGRVLMELCGLVLAWLSSVGPLGFILAAVSNVTLQIVSRAATETLNAASVAITIALGVVSSVAWLAVSLFVPEIWTAAVIAIAVGLATQTVVAKLRQV</sequence>
<evidence type="ECO:0000313" key="3">
    <source>
        <dbReference type="Proteomes" id="UP000717585"/>
    </source>
</evidence>
<evidence type="ECO:0000256" key="1">
    <source>
        <dbReference type="SAM" id="Phobius"/>
    </source>
</evidence>
<name>A0A8J6BZ69_9EUKA</name>
<organism evidence="2 3">
    <name type="scientific">Carpediemonas membranifera</name>
    <dbReference type="NCBI Taxonomy" id="201153"/>
    <lineage>
        <taxon>Eukaryota</taxon>
        <taxon>Metamonada</taxon>
        <taxon>Carpediemonas-like organisms</taxon>
        <taxon>Carpediemonas</taxon>
    </lineage>
</organism>
<evidence type="ECO:0000313" key="2">
    <source>
        <dbReference type="EMBL" id="KAG9395241.1"/>
    </source>
</evidence>
<dbReference type="AlphaFoldDB" id="A0A8J6BZ69"/>
<feature type="transmembrane region" description="Helical" evidence="1">
    <location>
        <begin position="206"/>
        <end position="225"/>
    </location>
</feature>
<accession>A0A8J6BZ69</accession>
<gene>
    <name evidence="2" type="ORF">J8273_0461</name>
</gene>
<protein>
    <submittedName>
        <fullName evidence="2">Uncharacterized protein</fullName>
    </submittedName>
</protein>
<feature type="transmembrane region" description="Helical" evidence="1">
    <location>
        <begin position="178"/>
        <end position="200"/>
    </location>
</feature>
<comment type="caution">
    <text evidence="2">The sequence shown here is derived from an EMBL/GenBank/DDBJ whole genome shotgun (WGS) entry which is preliminary data.</text>
</comment>